<name>A0ABS8XBP3_9BURK</name>
<evidence type="ECO:0000259" key="2">
    <source>
        <dbReference type="SMART" id="SM00858"/>
    </source>
</evidence>
<dbReference type="RefSeq" id="WP_233390908.1">
    <property type="nucleotide sequence ID" value="NZ_JAJTWT010000003.1"/>
</dbReference>
<sequence length="329" mass="34732">MNLPRINQNWLLLLVALLLGGGAAFLGNRMVQRHMQALDEEARRANQPIAVVVAKRDLSPGDALTADNFAVRQVPREFVNADALTPEAFSQLEYQRLAVGMKRGDMLLPVHAEGAGTTVFSATLKNGRRAMTFEVDTVNSVSGMLRPGDRIDLMLSQRSSGDSQEEVTRTLLSNMVVLATDQNLKRRDERTGQEHSFSTVTLDLSPQDAQRLIVAKQAGRLTALLRHPDDQAPNPTHALTAAGLFGSQRGAISGQPLQVEYIVGGGGGPASVQKQVVEALGRALTPAGLAAAPAAGPAPRTNAPAFTPPVINPGALPPSGAATKSAALP</sequence>
<organism evidence="3 4">
    <name type="scientific">Pelomonas caseinilytica</name>
    <dbReference type="NCBI Taxonomy" id="2906763"/>
    <lineage>
        <taxon>Bacteria</taxon>
        <taxon>Pseudomonadati</taxon>
        <taxon>Pseudomonadota</taxon>
        <taxon>Betaproteobacteria</taxon>
        <taxon>Burkholderiales</taxon>
        <taxon>Sphaerotilaceae</taxon>
        <taxon>Roseateles</taxon>
    </lineage>
</organism>
<feature type="compositionally biased region" description="Low complexity" evidence="1">
    <location>
        <begin position="291"/>
        <end position="305"/>
    </location>
</feature>
<keyword evidence="4" id="KW-1185">Reference proteome</keyword>
<gene>
    <name evidence="3" type="primary">cpaB</name>
    <name evidence="3" type="ORF">LXT12_07670</name>
</gene>
<dbReference type="EMBL" id="JAJTWT010000003">
    <property type="protein sequence ID" value="MCE4537125.1"/>
    <property type="molecule type" value="Genomic_DNA"/>
</dbReference>
<dbReference type="SMART" id="SM00858">
    <property type="entry name" value="SAF"/>
    <property type="match status" value="1"/>
</dbReference>
<dbReference type="InterPro" id="IPR031571">
    <property type="entry name" value="RcpC_dom"/>
</dbReference>
<dbReference type="NCBIfam" id="TIGR03177">
    <property type="entry name" value="pilus_cpaB"/>
    <property type="match status" value="1"/>
</dbReference>
<evidence type="ECO:0000256" key="1">
    <source>
        <dbReference type="SAM" id="MobiDB-lite"/>
    </source>
</evidence>
<proteinExistence type="predicted"/>
<dbReference type="InterPro" id="IPR017592">
    <property type="entry name" value="Pilus_assmbl_Flp-typ_CpaB"/>
</dbReference>
<feature type="region of interest" description="Disordered" evidence="1">
    <location>
        <begin position="291"/>
        <end position="329"/>
    </location>
</feature>
<protein>
    <submittedName>
        <fullName evidence="3">Flp pilus assembly protein CpaB</fullName>
    </submittedName>
</protein>
<evidence type="ECO:0000313" key="3">
    <source>
        <dbReference type="EMBL" id="MCE4537125.1"/>
    </source>
</evidence>
<dbReference type="CDD" id="cd11614">
    <property type="entry name" value="SAF_CpaB_FlgA_like"/>
    <property type="match status" value="1"/>
</dbReference>
<accession>A0ABS8XBP3</accession>
<feature type="domain" description="SAF" evidence="2">
    <location>
        <begin position="49"/>
        <end position="113"/>
    </location>
</feature>
<dbReference type="Pfam" id="PF16976">
    <property type="entry name" value="RcpC"/>
    <property type="match status" value="1"/>
</dbReference>
<evidence type="ECO:0000313" key="4">
    <source>
        <dbReference type="Proteomes" id="UP001201463"/>
    </source>
</evidence>
<reference evidence="3 4" key="1">
    <citation type="submission" date="2021-12" db="EMBL/GenBank/DDBJ databases">
        <title>Genome seq of p7.</title>
        <authorList>
            <person name="Seo T."/>
        </authorList>
    </citation>
    <scope>NUCLEOTIDE SEQUENCE [LARGE SCALE GENOMIC DNA]</scope>
    <source>
        <strain evidence="3 4">P7</strain>
    </source>
</reference>
<dbReference type="Pfam" id="PF08666">
    <property type="entry name" value="SAF"/>
    <property type="match status" value="1"/>
</dbReference>
<comment type="caution">
    <text evidence="3">The sequence shown here is derived from an EMBL/GenBank/DDBJ whole genome shotgun (WGS) entry which is preliminary data.</text>
</comment>
<dbReference type="Proteomes" id="UP001201463">
    <property type="component" value="Unassembled WGS sequence"/>
</dbReference>
<dbReference type="InterPro" id="IPR013974">
    <property type="entry name" value="SAF"/>
</dbReference>